<gene>
    <name evidence="1" type="ORF">JCM16775_0774</name>
</gene>
<organism evidence="1 2">
    <name type="scientific">Leptotrichia hofstadii</name>
    <dbReference type="NCBI Taxonomy" id="157688"/>
    <lineage>
        <taxon>Bacteria</taxon>
        <taxon>Fusobacteriati</taxon>
        <taxon>Fusobacteriota</taxon>
        <taxon>Fusobacteriia</taxon>
        <taxon>Fusobacteriales</taxon>
        <taxon>Leptotrichiaceae</taxon>
        <taxon>Leptotrichia</taxon>
    </lineage>
</organism>
<dbReference type="KEGG" id="lhf:JCM16775_0774"/>
<dbReference type="Proteomes" id="UP000321892">
    <property type="component" value="Chromosome"/>
</dbReference>
<dbReference type="AlphaFoldDB" id="A0A510JFQ1"/>
<evidence type="ECO:0000313" key="1">
    <source>
        <dbReference type="EMBL" id="BBM38067.1"/>
    </source>
</evidence>
<dbReference type="EMBL" id="AP019823">
    <property type="protein sequence ID" value="BBM38067.1"/>
    <property type="molecule type" value="Genomic_DNA"/>
</dbReference>
<keyword evidence="2" id="KW-1185">Reference proteome</keyword>
<dbReference type="RefSeq" id="WP_026747075.1">
    <property type="nucleotide sequence ID" value="NZ_AP019823.1"/>
</dbReference>
<accession>A0A510JFQ1</accession>
<protein>
    <submittedName>
        <fullName evidence="1">Uncharacterized protein</fullName>
    </submittedName>
</protein>
<reference evidence="1 2" key="1">
    <citation type="submission" date="2019-07" db="EMBL/GenBank/DDBJ databases">
        <title>Complete Genome Sequence of Leptotrichia hofstadii Strain JCM16775.</title>
        <authorList>
            <person name="Watanabe S."/>
            <person name="Cui L."/>
        </authorList>
    </citation>
    <scope>NUCLEOTIDE SEQUENCE [LARGE SCALE GENOMIC DNA]</scope>
    <source>
        <strain evidence="1 2">JCM16775</strain>
    </source>
</reference>
<name>A0A510JFQ1_9FUSO</name>
<evidence type="ECO:0000313" key="2">
    <source>
        <dbReference type="Proteomes" id="UP000321892"/>
    </source>
</evidence>
<proteinExistence type="predicted"/>
<sequence>MDKYRISGKNIIFYKNKTYTLDYVYSIGIKKYENRIDLEIYKIKENSMFSFFKELNFLNMIDKISFKLDEFDRVVGVNNYEDLKIKIRSKLILLEIKRPKLEEIIEFLDQKLEKVEDFLDSIFEIDFIDFLFCGNLEKRKNRNFYGVKPVENFEILIEMKKENSQENFIYSLEKESLNKKLLKYYINNEKIPNYFVEGKGVKIYLNNVLQSAKLELRSGEEEKFEREIHLNIEKE</sequence>